<sequence>MDDIFFVVSKLAWALLSPSNLIIILMTLATIMLLVNKVSVAKWIFIPLMMVSWFVMAYPLTDSLISPLETRFSKPTLLPDKIDGIIVLGGGEKLKQSLSWHTAELGDAGDRFIGAAVLAKHYPQAPIIYSGGSNLLQYQNGQDDINIARTILTAVGITEERLIIESKSRNTAENFQFLKPKLPTVNGTYLLVTSAYHMPRSVGIARQQSINVIPYPVDYMSNKKPFQQWDFDFIGHLEILDVAWHEWLGLTVYYWTNKTAQWFPQEMAEHNNSE</sequence>
<dbReference type="AlphaFoldDB" id="A0A0F9UIZ6"/>
<dbReference type="CDD" id="cd06259">
    <property type="entry name" value="YdcF-like"/>
    <property type="match status" value="1"/>
</dbReference>
<feature type="transmembrane region" description="Helical" evidence="1">
    <location>
        <begin position="12"/>
        <end position="36"/>
    </location>
</feature>
<gene>
    <name evidence="3" type="ORF">LCGC14_0524010</name>
</gene>
<keyword evidence="1" id="KW-0472">Membrane</keyword>
<dbReference type="InterPro" id="IPR014729">
    <property type="entry name" value="Rossmann-like_a/b/a_fold"/>
</dbReference>
<name>A0A0F9UIZ6_9ZZZZ</name>
<dbReference type="PANTHER" id="PTHR30336">
    <property type="entry name" value="INNER MEMBRANE PROTEIN, PROBABLE PERMEASE"/>
    <property type="match status" value="1"/>
</dbReference>
<dbReference type="InterPro" id="IPR003848">
    <property type="entry name" value="DUF218"/>
</dbReference>
<dbReference type="EMBL" id="LAZR01000666">
    <property type="protein sequence ID" value="KKN61211.1"/>
    <property type="molecule type" value="Genomic_DNA"/>
</dbReference>
<feature type="domain" description="DUF218" evidence="2">
    <location>
        <begin position="83"/>
        <end position="249"/>
    </location>
</feature>
<dbReference type="Pfam" id="PF02698">
    <property type="entry name" value="DUF218"/>
    <property type="match status" value="1"/>
</dbReference>
<comment type="caution">
    <text evidence="3">The sequence shown here is derived from an EMBL/GenBank/DDBJ whole genome shotgun (WGS) entry which is preliminary data.</text>
</comment>
<evidence type="ECO:0000256" key="1">
    <source>
        <dbReference type="SAM" id="Phobius"/>
    </source>
</evidence>
<accession>A0A0F9UIZ6</accession>
<organism evidence="3">
    <name type="scientific">marine sediment metagenome</name>
    <dbReference type="NCBI Taxonomy" id="412755"/>
    <lineage>
        <taxon>unclassified sequences</taxon>
        <taxon>metagenomes</taxon>
        <taxon>ecological metagenomes</taxon>
    </lineage>
</organism>
<protein>
    <recommendedName>
        <fullName evidence="2">DUF218 domain-containing protein</fullName>
    </recommendedName>
</protein>
<dbReference type="GO" id="GO:0043164">
    <property type="term" value="P:Gram-negative-bacterium-type cell wall biogenesis"/>
    <property type="evidence" value="ECO:0007669"/>
    <property type="project" value="TreeGrafter"/>
</dbReference>
<dbReference type="PANTHER" id="PTHR30336:SF4">
    <property type="entry name" value="ENVELOPE BIOGENESIS FACTOR ELYC"/>
    <property type="match status" value="1"/>
</dbReference>
<proteinExistence type="predicted"/>
<dbReference type="InterPro" id="IPR051599">
    <property type="entry name" value="Cell_Envelope_Assoc"/>
</dbReference>
<dbReference type="GO" id="GO:0005886">
    <property type="term" value="C:plasma membrane"/>
    <property type="evidence" value="ECO:0007669"/>
    <property type="project" value="TreeGrafter"/>
</dbReference>
<evidence type="ECO:0000259" key="2">
    <source>
        <dbReference type="Pfam" id="PF02698"/>
    </source>
</evidence>
<keyword evidence="1" id="KW-1133">Transmembrane helix</keyword>
<evidence type="ECO:0000313" key="3">
    <source>
        <dbReference type="EMBL" id="KKN61211.1"/>
    </source>
</evidence>
<dbReference type="Gene3D" id="3.40.50.620">
    <property type="entry name" value="HUPs"/>
    <property type="match status" value="1"/>
</dbReference>
<dbReference type="GO" id="GO:0000270">
    <property type="term" value="P:peptidoglycan metabolic process"/>
    <property type="evidence" value="ECO:0007669"/>
    <property type="project" value="TreeGrafter"/>
</dbReference>
<reference evidence="3" key="1">
    <citation type="journal article" date="2015" name="Nature">
        <title>Complex archaea that bridge the gap between prokaryotes and eukaryotes.</title>
        <authorList>
            <person name="Spang A."/>
            <person name="Saw J.H."/>
            <person name="Jorgensen S.L."/>
            <person name="Zaremba-Niedzwiedzka K."/>
            <person name="Martijn J."/>
            <person name="Lind A.E."/>
            <person name="van Eijk R."/>
            <person name="Schleper C."/>
            <person name="Guy L."/>
            <person name="Ettema T.J."/>
        </authorList>
    </citation>
    <scope>NUCLEOTIDE SEQUENCE</scope>
</reference>
<feature type="transmembrane region" description="Helical" evidence="1">
    <location>
        <begin position="43"/>
        <end position="61"/>
    </location>
</feature>
<keyword evidence="1" id="KW-0812">Transmembrane</keyword>